<keyword evidence="2" id="KW-1185">Reference proteome</keyword>
<evidence type="ECO:0000313" key="2">
    <source>
        <dbReference type="Proteomes" id="UP000557566"/>
    </source>
</evidence>
<sequence length="201" mass="22100">MSNRQRNLTSPPWQASKPATIKINMSRSTDTTNKLPLSHYSPIPFDSSYTMVTVDVGTQSSRASTLSSLTVPVDREQLICLVSAYSYSVRTLPGSWLAFQSVCVGEASGPRSRQQRTVAFIWDPSTVKSVRQRGQVPLLSSPIRHREASMVVRPSSLSGSFQVSPGWYAVHAESRKGWCGHAWIFSTASRVLLGWPSPSSV</sequence>
<name>A0A8H4LXA9_9HYPO</name>
<organism evidence="1 2">
    <name type="scientific">Ophiocordyceps sinensis</name>
    <dbReference type="NCBI Taxonomy" id="72228"/>
    <lineage>
        <taxon>Eukaryota</taxon>
        <taxon>Fungi</taxon>
        <taxon>Dikarya</taxon>
        <taxon>Ascomycota</taxon>
        <taxon>Pezizomycotina</taxon>
        <taxon>Sordariomycetes</taxon>
        <taxon>Hypocreomycetidae</taxon>
        <taxon>Hypocreales</taxon>
        <taxon>Ophiocordycipitaceae</taxon>
        <taxon>Ophiocordyceps</taxon>
    </lineage>
</organism>
<accession>A0A8H4LXA9</accession>
<dbReference type="Proteomes" id="UP000557566">
    <property type="component" value="Unassembled WGS sequence"/>
</dbReference>
<comment type="caution">
    <text evidence="1">The sequence shown here is derived from an EMBL/GenBank/DDBJ whole genome shotgun (WGS) entry which is preliminary data.</text>
</comment>
<proteinExistence type="predicted"/>
<evidence type="ECO:0000313" key="1">
    <source>
        <dbReference type="EMBL" id="KAF4507209.1"/>
    </source>
</evidence>
<dbReference type="EMBL" id="JAAVMX010000006">
    <property type="protein sequence ID" value="KAF4507209.1"/>
    <property type="molecule type" value="Genomic_DNA"/>
</dbReference>
<dbReference type="AlphaFoldDB" id="A0A8H4LXA9"/>
<protein>
    <submittedName>
        <fullName evidence="1">Uncharacterized protein</fullName>
    </submittedName>
</protein>
<reference evidence="1 2" key="1">
    <citation type="journal article" date="2020" name="Genome Biol. Evol.">
        <title>A new high-quality draft genome assembly of the Chinese cordyceps Ophiocordyceps sinensis.</title>
        <authorList>
            <person name="Shu R."/>
            <person name="Zhang J."/>
            <person name="Meng Q."/>
            <person name="Zhang H."/>
            <person name="Zhou G."/>
            <person name="Li M."/>
            <person name="Wu P."/>
            <person name="Zhao Y."/>
            <person name="Chen C."/>
            <person name="Qin Q."/>
        </authorList>
    </citation>
    <scope>NUCLEOTIDE SEQUENCE [LARGE SCALE GENOMIC DNA]</scope>
    <source>
        <strain evidence="1 2">IOZ07</strain>
    </source>
</reference>
<gene>
    <name evidence="1" type="ORF">G6O67_005872</name>
</gene>